<reference evidence="4" key="2">
    <citation type="submission" date="2015-08" db="EMBL/GenBank/DDBJ databases">
        <title>Complete DNA Sequence of Pseudomonas syringae pv. actinidiae, the Causal Agent of Kiwifruit Canker Disease.</title>
        <authorList>
            <person name="Rikkerink E.H.A."/>
            <person name="Fineran P.C."/>
        </authorList>
    </citation>
    <scope>NUCLEOTIDE SEQUENCE</scope>
    <source>
        <strain evidence="4">SkMP5</strain>
    </source>
</reference>
<keyword evidence="5" id="KW-1185">Reference proteome</keyword>
<sequence length="126" mass="13333">MSLRAPAFGVPLVLASLAGLAQTAPRGPLPPAAATQPSPAVQRAQKAALLRDAMQKDALQRSFDHASKQSIRDRTSDPATARQVDAADQAEQRAYEDRQRRRAQDLILLENGAPAPATSTGDGGPR</sequence>
<dbReference type="AlphaFoldDB" id="A0A0K8QLZ4"/>
<feature type="compositionally biased region" description="Basic and acidic residues" evidence="1">
    <location>
        <begin position="53"/>
        <end position="76"/>
    </location>
</feature>
<proteinExistence type="predicted"/>
<dbReference type="Proteomes" id="UP000253740">
    <property type="component" value="Unassembled WGS sequence"/>
</dbReference>
<keyword evidence="2" id="KW-0732">Signal</keyword>
<evidence type="ECO:0000256" key="2">
    <source>
        <dbReference type="SAM" id="SignalP"/>
    </source>
</evidence>
<dbReference type="HOGENOM" id="CLU_1978995_0_0_6"/>
<evidence type="ECO:0000313" key="4">
    <source>
        <dbReference type="EMBL" id="GAP65945.1"/>
    </source>
</evidence>
<protein>
    <recommendedName>
        <fullName evidence="6">DUF4148 domain-containing protein</fullName>
    </recommendedName>
</protein>
<gene>
    <name evidence="3" type="ORF">MBSD_1071</name>
    <name evidence="4" type="ORF">MBSD_n1247</name>
</gene>
<accession>A0A0K8QLZ4</accession>
<evidence type="ECO:0000313" key="3">
    <source>
        <dbReference type="EMBL" id="GAN44536.1"/>
    </source>
</evidence>
<evidence type="ECO:0008006" key="6">
    <source>
        <dbReference type="Google" id="ProtNLM"/>
    </source>
</evidence>
<feature type="chain" id="PRO_5007415610" description="DUF4148 domain-containing protein" evidence="2">
    <location>
        <begin position="22"/>
        <end position="126"/>
    </location>
</feature>
<reference evidence="3" key="1">
    <citation type="submission" date="2015-03" db="EMBL/GenBank/DDBJ databases">
        <title>Draft genome sequence of Mizugakiibacter sediminis skMP5.</title>
        <authorList>
            <person name="Watanabe T."/>
            <person name="Kojima H."/>
            <person name="Fukui M."/>
        </authorList>
    </citation>
    <scope>NUCLEOTIDE SEQUENCE</scope>
    <source>
        <strain evidence="3">SkMP5</strain>
    </source>
</reference>
<name>A0A0K8QLZ4_9GAMM</name>
<evidence type="ECO:0000313" key="5">
    <source>
        <dbReference type="Proteomes" id="UP000253740"/>
    </source>
</evidence>
<feature type="region of interest" description="Disordered" evidence="1">
    <location>
        <begin position="22"/>
        <end position="126"/>
    </location>
</feature>
<organism evidence="4">
    <name type="scientific">Mizugakiibacter sediminis</name>
    <dbReference type="NCBI Taxonomy" id="1475481"/>
    <lineage>
        <taxon>Bacteria</taxon>
        <taxon>Pseudomonadati</taxon>
        <taxon>Pseudomonadota</taxon>
        <taxon>Gammaproteobacteria</taxon>
        <taxon>Lysobacterales</taxon>
        <taxon>Rhodanobacteraceae</taxon>
        <taxon>Mizugakiibacter</taxon>
    </lineage>
</organism>
<dbReference type="EMBL" id="DF952378">
    <property type="protein sequence ID" value="GAN44536.1"/>
    <property type="molecule type" value="Genomic_DNA"/>
</dbReference>
<evidence type="ECO:0000256" key="1">
    <source>
        <dbReference type="SAM" id="MobiDB-lite"/>
    </source>
</evidence>
<feature type="compositionally biased region" description="Basic and acidic residues" evidence="1">
    <location>
        <begin position="90"/>
        <end position="104"/>
    </location>
</feature>
<feature type="signal peptide" evidence="2">
    <location>
        <begin position="1"/>
        <end position="21"/>
    </location>
</feature>
<dbReference type="EMBL" id="DF970179">
    <property type="protein sequence ID" value="GAP65945.1"/>
    <property type="molecule type" value="Genomic_DNA"/>
</dbReference>
<dbReference type="STRING" id="1475481.GCA_000953855_01264"/>